<evidence type="ECO:0000313" key="2">
    <source>
        <dbReference type="EMBL" id="MBB5218731.1"/>
    </source>
</evidence>
<comment type="caution">
    <text evidence="2">The sequence shown here is derived from an EMBL/GenBank/DDBJ whole genome shotgun (WGS) entry which is preliminary data.</text>
</comment>
<dbReference type="Proteomes" id="UP000578697">
    <property type="component" value="Unassembled WGS sequence"/>
</dbReference>
<accession>A0A840SH28</accession>
<keyword evidence="1" id="KW-1133">Transmembrane helix</keyword>
<protein>
    <submittedName>
        <fullName evidence="2">Putative RND superfamily exporter protein</fullName>
    </submittedName>
</protein>
<reference evidence="2 3" key="1">
    <citation type="submission" date="2020-08" db="EMBL/GenBank/DDBJ databases">
        <title>Genomic Encyclopedia of Type Strains, Phase IV (KMG-IV): sequencing the most valuable type-strain genomes for metagenomic binning, comparative biology and taxonomic classification.</title>
        <authorList>
            <person name="Goeker M."/>
        </authorList>
    </citation>
    <scope>NUCLEOTIDE SEQUENCE [LARGE SCALE GENOMIC DNA]</scope>
    <source>
        <strain evidence="2 3">DSM 103679</strain>
    </source>
</reference>
<dbReference type="EMBL" id="JACHFR010000002">
    <property type="protein sequence ID" value="MBB5218731.1"/>
    <property type="molecule type" value="Genomic_DNA"/>
</dbReference>
<feature type="transmembrane region" description="Helical" evidence="1">
    <location>
        <begin position="20"/>
        <end position="39"/>
    </location>
</feature>
<gene>
    <name evidence="2" type="ORF">HNP77_001100</name>
</gene>
<sequence>MQISNINSFFKKAGQFQLRFRWVILILICIFSIISLSGLPKLKMANNEED</sequence>
<organism evidence="2 3">
    <name type="scientific">Treponema rectale</name>
    <dbReference type="NCBI Taxonomy" id="744512"/>
    <lineage>
        <taxon>Bacteria</taxon>
        <taxon>Pseudomonadati</taxon>
        <taxon>Spirochaetota</taxon>
        <taxon>Spirochaetia</taxon>
        <taxon>Spirochaetales</taxon>
        <taxon>Treponemataceae</taxon>
        <taxon>Treponema</taxon>
    </lineage>
</organism>
<dbReference type="AlphaFoldDB" id="A0A840SH28"/>
<keyword evidence="1" id="KW-0472">Membrane</keyword>
<name>A0A840SH28_9SPIR</name>
<evidence type="ECO:0000256" key="1">
    <source>
        <dbReference type="SAM" id="Phobius"/>
    </source>
</evidence>
<dbReference type="RefSeq" id="WP_184652176.1">
    <property type="nucleotide sequence ID" value="NZ_JACHFR010000002.1"/>
</dbReference>
<proteinExistence type="predicted"/>
<keyword evidence="3" id="KW-1185">Reference proteome</keyword>
<evidence type="ECO:0000313" key="3">
    <source>
        <dbReference type="Proteomes" id="UP000578697"/>
    </source>
</evidence>
<keyword evidence="1" id="KW-0812">Transmembrane</keyword>